<protein>
    <submittedName>
        <fullName evidence="2">Uncharacterized protein</fullName>
    </submittedName>
</protein>
<feature type="compositionally biased region" description="Basic and acidic residues" evidence="1">
    <location>
        <begin position="257"/>
        <end position="270"/>
    </location>
</feature>
<comment type="caution">
    <text evidence="2">The sequence shown here is derived from an EMBL/GenBank/DDBJ whole genome shotgun (WGS) entry which is preliminary data.</text>
</comment>
<sequence length="370" mass="38687">MLPRAVRPLSGSHRLLLPRLFCLWGRSRLAFPTVGGAVFSTPISGVFVGCLPVYRGPVLSLFCSLNAAASLLRVTAASLGAGLRGVLLVPYLSCPLLLPFSSVVALGAPPFQGSGWGFAHLGSSCSMRIKFLTIGFHWLLPCPGFSVLGPLSQLQGAPSRWVAPTSVALFCPPGPRPITCRGAGTSGSSGCSTLDHVLAAPAIGRAPRGRAVSAPHARSGLFPPALLVMSAAGGRHLLRSVKRGQPSRVPAYLSPRGESRQRSTRSEGAHSSRSACYARGRRASPPPLGQASTAVLRPSLWLVREAPGEAGLLAPDRLESGRSSLCGTAISSGVASLLRRRLRSGGAPLLRIIVRPGRSTRNSRPTSWLS</sequence>
<organism evidence="2 3">
    <name type="scientific">Pleurodeles waltl</name>
    <name type="common">Iberian ribbed newt</name>
    <dbReference type="NCBI Taxonomy" id="8319"/>
    <lineage>
        <taxon>Eukaryota</taxon>
        <taxon>Metazoa</taxon>
        <taxon>Chordata</taxon>
        <taxon>Craniata</taxon>
        <taxon>Vertebrata</taxon>
        <taxon>Euteleostomi</taxon>
        <taxon>Amphibia</taxon>
        <taxon>Batrachia</taxon>
        <taxon>Caudata</taxon>
        <taxon>Salamandroidea</taxon>
        <taxon>Salamandridae</taxon>
        <taxon>Pleurodelinae</taxon>
        <taxon>Pleurodeles</taxon>
    </lineage>
</organism>
<evidence type="ECO:0000313" key="2">
    <source>
        <dbReference type="EMBL" id="KAJ1206933.1"/>
    </source>
</evidence>
<evidence type="ECO:0000313" key="3">
    <source>
        <dbReference type="Proteomes" id="UP001066276"/>
    </source>
</evidence>
<name>A0AAV7W2Z5_PLEWA</name>
<evidence type="ECO:0000256" key="1">
    <source>
        <dbReference type="SAM" id="MobiDB-lite"/>
    </source>
</evidence>
<proteinExistence type="predicted"/>
<keyword evidence="3" id="KW-1185">Reference proteome</keyword>
<dbReference type="Proteomes" id="UP001066276">
    <property type="component" value="Chromosome 1_2"/>
</dbReference>
<reference evidence="2" key="1">
    <citation type="journal article" date="2022" name="bioRxiv">
        <title>Sequencing and chromosome-scale assembly of the giantPleurodeles waltlgenome.</title>
        <authorList>
            <person name="Brown T."/>
            <person name="Elewa A."/>
            <person name="Iarovenko S."/>
            <person name="Subramanian E."/>
            <person name="Araus A.J."/>
            <person name="Petzold A."/>
            <person name="Susuki M."/>
            <person name="Suzuki K.-i.T."/>
            <person name="Hayashi T."/>
            <person name="Toyoda A."/>
            <person name="Oliveira C."/>
            <person name="Osipova E."/>
            <person name="Leigh N.D."/>
            <person name="Simon A."/>
            <person name="Yun M.H."/>
        </authorList>
    </citation>
    <scope>NUCLEOTIDE SEQUENCE</scope>
    <source>
        <strain evidence="2">20211129_DDA</strain>
        <tissue evidence="2">Liver</tissue>
    </source>
</reference>
<accession>A0AAV7W2Z5</accession>
<dbReference type="EMBL" id="JANPWB010000002">
    <property type="protein sequence ID" value="KAJ1206933.1"/>
    <property type="molecule type" value="Genomic_DNA"/>
</dbReference>
<dbReference type="AlphaFoldDB" id="A0AAV7W2Z5"/>
<feature type="region of interest" description="Disordered" evidence="1">
    <location>
        <begin position="240"/>
        <end position="290"/>
    </location>
</feature>
<gene>
    <name evidence="2" type="ORF">NDU88_002326</name>
</gene>